<feature type="signal peptide" evidence="3">
    <location>
        <begin position="1"/>
        <end position="27"/>
    </location>
</feature>
<name>A0A0N1ENK0_9GAMM</name>
<dbReference type="PANTHER" id="PTHR35936:SF25">
    <property type="entry name" value="ABC TRANSPORTER SUBSTRATE-BINDING PROTEIN"/>
    <property type="match status" value="1"/>
</dbReference>
<dbReference type="PATRIC" id="fig|187330.3.peg.191"/>
<feature type="chain" id="PRO_5005870576" evidence="3">
    <location>
        <begin position="28"/>
        <end position="272"/>
    </location>
</feature>
<dbReference type="Proteomes" id="UP000037848">
    <property type="component" value="Unassembled WGS sequence"/>
</dbReference>
<dbReference type="EMBL" id="LHPH01000001">
    <property type="protein sequence ID" value="KPH65525.1"/>
    <property type="molecule type" value="Genomic_DNA"/>
</dbReference>
<evidence type="ECO:0000256" key="2">
    <source>
        <dbReference type="ARBA" id="ARBA00022729"/>
    </source>
</evidence>
<feature type="domain" description="Solute-binding protein family 3/N-terminal" evidence="4">
    <location>
        <begin position="48"/>
        <end position="261"/>
    </location>
</feature>
<reference evidence="5 6" key="1">
    <citation type="submission" date="2015-08" db="EMBL/GenBank/DDBJ databases">
        <title>Draft Genome Sequence of Pseudoalteromonas porphyrae UCD-SED14.</title>
        <authorList>
            <person name="Coil D.A."/>
            <person name="Jospin G."/>
            <person name="Lee R.D."/>
            <person name="Eisen J.A."/>
        </authorList>
    </citation>
    <scope>NUCLEOTIDE SEQUENCE [LARGE SCALE GENOMIC DNA]</scope>
    <source>
        <strain evidence="5 6">UCD-SED14</strain>
    </source>
</reference>
<keyword evidence="2 3" id="KW-0732">Signal</keyword>
<accession>A0A0N1ENK0</accession>
<dbReference type="STRING" id="187330.AMS58_05465"/>
<comment type="similarity">
    <text evidence="1">Belongs to the bacterial solute-binding protein 3 family.</text>
</comment>
<evidence type="ECO:0000256" key="3">
    <source>
        <dbReference type="SAM" id="SignalP"/>
    </source>
</evidence>
<organism evidence="5 6">
    <name type="scientific">Pseudoalteromonas porphyrae</name>
    <dbReference type="NCBI Taxonomy" id="187330"/>
    <lineage>
        <taxon>Bacteria</taxon>
        <taxon>Pseudomonadati</taxon>
        <taxon>Pseudomonadota</taxon>
        <taxon>Gammaproteobacteria</taxon>
        <taxon>Alteromonadales</taxon>
        <taxon>Pseudoalteromonadaceae</taxon>
        <taxon>Pseudoalteromonas</taxon>
    </lineage>
</organism>
<evidence type="ECO:0000313" key="5">
    <source>
        <dbReference type="EMBL" id="KPH65525.1"/>
    </source>
</evidence>
<dbReference type="RefSeq" id="WP_054452403.1">
    <property type="nucleotide sequence ID" value="NZ_LHPH01000001.1"/>
</dbReference>
<dbReference type="InterPro" id="IPR001638">
    <property type="entry name" value="Solute-binding_3/MltF_N"/>
</dbReference>
<dbReference type="SUPFAM" id="SSF53850">
    <property type="entry name" value="Periplasmic binding protein-like II"/>
    <property type="match status" value="1"/>
</dbReference>
<evidence type="ECO:0000313" key="6">
    <source>
        <dbReference type="Proteomes" id="UP000037848"/>
    </source>
</evidence>
<proteinExistence type="inferred from homology"/>
<protein>
    <submittedName>
        <fullName evidence="5">ABC transporter substrate-binding protein</fullName>
    </submittedName>
</protein>
<dbReference type="AlphaFoldDB" id="A0A0N1ENK0"/>
<evidence type="ECO:0000259" key="4">
    <source>
        <dbReference type="Pfam" id="PF00497"/>
    </source>
</evidence>
<sequence>MFTTKFIRNVYSTSLLLLLFISYNANADPAVLNPNLNSDLTTLELSAGEWPPFMSESLPHQGVVAHLISDIFAQAGIKVSFTFLPWSRAYHDTVNGKYAATAVWMLSEARTKIYLYSEPILSEKFVFFYQKQHHFDWKNIADLKGLLLGGGLGYSYGTEFDNALEKELFEMSRVGSTEQNFRRLAMGRIDAFAEEQSVGYYALNNQLPELANVISHHPKPLLINKSFLLFPKNSVYSKELLAIFNHHLLQFKQTGRYQAYFEGLGKGDYQNK</sequence>
<comment type="caution">
    <text evidence="5">The sequence shown here is derived from an EMBL/GenBank/DDBJ whole genome shotgun (WGS) entry which is preliminary data.</text>
</comment>
<dbReference type="Pfam" id="PF00497">
    <property type="entry name" value="SBP_bac_3"/>
    <property type="match status" value="1"/>
</dbReference>
<dbReference type="PANTHER" id="PTHR35936">
    <property type="entry name" value="MEMBRANE-BOUND LYTIC MUREIN TRANSGLYCOSYLASE F"/>
    <property type="match status" value="1"/>
</dbReference>
<evidence type="ECO:0000256" key="1">
    <source>
        <dbReference type="ARBA" id="ARBA00010333"/>
    </source>
</evidence>
<keyword evidence="6" id="KW-1185">Reference proteome</keyword>
<dbReference type="OrthoDB" id="5296159at2"/>
<dbReference type="Gene3D" id="3.40.190.10">
    <property type="entry name" value="Periplasmic binding protein-like II"/>
    <property type="match status" value="2"/>
</dbReference>
<gene>
    <name evidence="5" type="ORF">ADS77_00920</name>
</gene>